<accession>A0A8J2M3Y6</accession>
<comment type="caution">
    <text evidence="2">The sequence shown here is derived from an EMBL/GenBank/DDBJ whole genome shotgun (WGS) entry which is preliminary data.</text>
</comment>
<reference evidence="2" key="1">
    <citation type="submission" date="2021-06" db="EMBL/GenBank/DDBJ databases">
        <authorList>
            <person name="Hodson N. C."/>
            <person name="Mongue J. A."/>
            <person name="Jaron S. K."/>
        </authorList>
    </citation>
    <scope>NUCLEOTIDE SEQUENCE</scope>
</reference>
<keyword evidence="1" id="KW-0472">Membrane</keyword>
<keyword evidence="3" id="KW-1185">Reference proteome</keyword>
<proteinExistence type="predicted"/>
<evidence type="ECO:0000256" key="1">
    <source>
        <dbReference type="SAM" id="Phobius"/>
    </source>
</evidence>
<keyword evidence="1" id="KW-0812">Transmembrane</keyword>
<evidence type="ECO:0000313" key="3">
    <source>
        <dbReference type="Proteomes" id="UP000708208"/>
    </source>
</evidence>
<feature type="transmembrane region" description="Helical" evidence="1">
    <location>
        <begin position="29"/>
        <end position="50"/>
    </location>
</feature>
<dbReference type="Proteomes" id="UP000708208">
    <property type="component" value="Unassembled WGS sequence"/>
</dbReference>
<dbReference type="EMBL" id="CAJVCH010564773">
    <property type="protein sequence ID" value="CAG7832385.1"/>
    <property type="molecule type" value="Genomic_DNA"/>
</dbReference>
<evidence type="ECO:0000313" key="2">
    <source>
        <dbReference type="EMBL" id="CAG7832385.1"/>
    </source>
</evidence>
<dbReference type="AlphaFoldDB" id="A0A8J2M3Y6"/>
<feature type="non-terminal residue" evidence="2">
    <location>
        <position position="70"/>
    </location>
</feature>
<protein>
    <submittedName>
        <fullName evidence="2">Uncharacterized protein</fullName>
    </submittedName>
</protein>
<keyword evidence="1" id="KW-1133">Transmembrane helix</keyword>
<gene>
    <name evidence="2" type="ORF">AFUS01_LOCUS42069</name>
</gene>
<name>A0A8J2M3Y6_9HEXA</name>
<organism evidence="2 3">
    <name type="scientific">Allacma fusca</name>
    <dbReference type="NCBI Taxonomy" id="39272"/>
    <lineage>
        <taxon>Eukaryota</taxon>
        <taxon>Metazoa</taxon>
        <taxon>Ecdysozoa</taxon>
        <taxon>Arthropoda</taxon>
        <taxon>Hexapoda</taxon>
        <taxon>Collembola</taxon>
        <taxon>Symphypleona</taxon>
        <taxon>Sminthuridae</taxon>
        <taxon>Allacma</taxon>
    </lineage>
</organism>
<sequence>MPFLFFILWVFYFGKTTNLYQHSYVTQNGLVLNTLAVTYFAAIWSTIMTYQTHRYRYYQETREGLYSGTT</sequence>